<reference evidence="1 2" key="1">
    <citation type="submission" date="2016-03" db="EMBL/GenBank/DDBJ databases">
        <title>Genome sequencing of Devosia sp. S37.</title>
        <authorList>
            <person name="Mohd Nor M."/>
        </authorList>
    </citation>
    <scope>NUCLEOTIDE SEQUENCE [LARGE SCALE GENOMIC DNA]</scope>
    <source>
        <strain evidence="1 2">S37</strain>
    </source>
</reference>
<protein>
    <submittedName>
        <fullName evidence="1">Uncharacterized protein</fullName>
    </submittedName>
</protein>
<dbReference type="EMBL" id="LVVY01000130">
    <property type="protein sequence ID" value="OAM73777.1"/>
    <property type="molecule type" value="Genomic_DNA"/>
</dbReference>
<sequence>MNIEHMNEGTKVEAELVECVLSLGDGEIIIDLAEEQRDIERVISVFVDTAGDLHLTGDAYAAVIIIPPRRYTDEEVTVEIDGEEVIEIVPVPQPCTAEAVTLRLWALPEHPDETENEE</sequence>
<dbReference type="OrthoDB" id="7871019at2"/>
<organism evidence="1 2">
    <name type="scientific">Devosia elaeis</name>
    <dbReference type="NCBI Taxonomy" id="1770058"/>
    <lineage>
        <taxon>Bacteria</taxon>
        <taxon>Pseudomonadati</taxon>
        <taxon>Pseudomonadota</taxon>
        <taxon>Alphaproteobacteria</taxon>
        <taxon>Hyphomicrobiales</taxon>
        <taxon>Devosiaceae</taxon>
        <taxon>Devosia</taxon>
    </lineage>
</organism>
<proteinExistence type="predicted"/>
<comment type="caution">
    <text evidence="1">The sequence shown here is derived from an EMBL/GenBank/DDBJ whole genome shotgun (WGS) entry which is preliminary data.</text>
</comment>
<dbReference type="RefSeq" id="WP_067459940.1">
    <property type="nucleotide sequence ID" value="NZ_LVVY01000130.1"/>
</dbReference>
<dbReference type="STRING" id="1770058.A3840_17435"/>
<keyword evidence="2" id="KW-1185">Reference proteome</keyword>
<dbReference type="Proteomes" id="UP000078389">
    <property type="component" value="Unassembled WGS sequence"/>
</dbReference>
<name>A0A178HM06_9HYPH</name>
<evidence type="ECO:0000313" key="2">
    <source>
        <dbReference type="Proteomes" id="UP000078389"/>
    </source>
</evidence>
<evidence type="ECO:0000313" key="1">
    <source>
        <dbReference type="EMBL" id="OAM73777.1"/>
    </source>
</evidence>
<gene>
    <name evidence="1" type="ORF">A3840_17435</name>
</gene>
<accession>A0A178HM06</accession>
<dbReference type="AlphaFoldDB" id="A0A178HM06"/>